<dbReference type="PROSITE" id="PS50928">
    <property type="entry name" value="ABC_TM1"/>
    <property type="match status" value="1"/>
</dbReference>
<dbReference type="GO" id="GO:0005886">
    <property type="term" value="C:plasma membrane"/>
    <property type="evidence" value="ECO:0007669"/>
    <property type="project" value="UniProtKB-SubCell"/>
</dbReference>
<comment type="similarity">
    <text evidence="2">Belongs to the binding-protein-dependent transport system permease family. CysTW subfamily.</text>
</comment>
<dbReference type="FunFam" id="1.10.3720.10:FF:000001">
    <property type="entry name" value="Glycine betaine ABC transporter, permease"/>
    <property type="match status" value="1"/>
</dbReference>
<keyword evidence="7 8" id="KW-0472">Membrane</keyword>
<keyword evidence="3 8" id="KW-0813">Transport</keyword>
<evidence type="ECO:0000256" key="3">
    <source>
        <dbReference type="ARBA" id="ARBA00022448"/>
    </source>
</evidence>
<dbReference type="Gene3D" id="1.10.3720.10">
    <property type="entry name" value="MetI-like"/>
    <property type="match status" value="1"/>
</dbReference>
<comment type="subcellular location">
    <subcellularLocation>
        <location evidence="1 8">Cell membrane</location>
        <topology evidence="1 8">Multi-pass membrane protein</topology>
    </subcellularLocation>
</comment>
<feature type="transmembrane region" description="Helical" evidence="8">
    <location>
        <begin position="58"/>
        <end position="79"/>
    </location>
</feature>
<dbReference type="CDD" id="cd06261">
    <property type="entry name" value="TM_PBP2"/>
    <property type="match status" value="1"/>
</dbReference>
<dbReference type="SUPFAM" id="SSF161098">
    <property type="entry name" value="MetI-like"/>
    <property type="match status" value="1"/>
</dbReference>
<evidence type="ECO:0000259" key="9">
    <source>
        <dbReference type="PROSITE" id="PS50928"/>
    </source>
</evidence>
<dbReference type="Pfam" id="PF00528">
    <property type="entry name" value="BPD_transp_1"/>
    <property type="match status" value="1"/>
</dbReference>
<evidence type="ECO:0000256" key="6">
    <source>
        <dbReference type="ARBA" id="ARBA00022989"/>
    </source>
</evidence>
<keyword evidence="4 8" id="KW-0812">Transmembrane</keyword>
<evidence type="ECO:0000256" key="1">
    <source>
        <dbReference type="ARBA" id="ARBA00004651"/>
    </source>
</evidence>
<name>A0A7X2S4Z5_9BACI</name>
<protein>
    <submittedName>
        <fullName evidence="10">ABC transporter permease subunit</fullName>
    </submittedName>
</protein>
<evidence type="ECO:0000256" key="8">
    <source>
        <dbReference type="RuleBase" id="RU363032"/>
    </source>
</evidence>
<evidence type="ECO:0000256" key="4">
    <source>
        <dbReference type="ARBA" id="ARBA00022692"/>
    </source>
</evidence>
<keyword evidence="11" id="KW-1185">Reference proteome</keyword>
<keyword evidence="5" id="KW-0029">Amino-acid transport</keyword>
<dbReference type="RefSeq" id="WP_155111860.1">
    <property type="nucleotide sequence ID" value="NZ_WMIB01000005.1"/>
</dbReference>
<comment type="caution">
    <text evidence="10">The sequence shown here is derived from an EMBL/GenBank/DDBJ whole genome shotgun (WGS) entry which is preliminary data.</text>
</comment>
<dbReference type="OrthoDB" id="9801163at2"/>
<dbReference type="PANTHER" id="PTHR30177:SF4">
    <property type="entry name" value="OSMOPROTECTANT IMPORT PERMEASE PROTEIN OSMW"/>
    <property type="match status" value="1"/>
</dbReference>
<dbReference type="InterPro" id="IPR051204">
    <property type="entry name" value="ABC_transp_perm/SBD"/>
</dbReference>
<evidence type="ECO:0000256" key="2">
    <source>
        <dbReference type="ARBA" id="ARBA00007069"/>
    </source>
</evidence>
<dbReference type="AlphaFoldDB" id="A0A7X2S4Z5"/>
<dbReference type="PANTHER" id="PTHR30177">
    <property type="entry name" value="GLYCINE BETAINE/L-PROLINE TRANSPORT SYSTEM PERMEASE PROTEIN PROW"/>
    <property type="match status" value="1"/>
</dbReference>
<evidence type="ECO:0000256" key="7">
    <source>
        <dbReference type="ARBA" id="ARBA00023136"/>
    </source>
</evidence>
<sequence length="215" mass="23220">MNVIQEYFAFIAGRYPDVLARTGEHLAIVAQAMIYGCLTAITLGILLTRMKEGTLNQLIFGIVNVFQTIPTVALLAMFIPLFGIGTVPAIVALYLYSLLPLLRNTYSGIKEVDSGVVEAAKGMGYSSFQSLWKIELPLAFPYILSGIRLTAVYIVSWTTLAALIGAGGLGDMIVAGMSNNDNFLIFTGTVSAVVLALLIDLILGFFSKKRSQLEI</sequence>
<evidence type="ECO:0000313" key="10">
    <source>
        <dbReference type="EMBL" id="MTH53336.1"/>
    </source>
</evidence>
<evidence type="ECO:0000256" key="5">
    <source>
        <dbReference type="ARBA" id="ARBA00022970"/>
    </source>
</evidence>
<dbReference type="GO" id="GO:0006865">
    <property type="term" value="P:amino acid transport"/>
    <property type="evidence" value="ECO:0007669"/>
    <property type="project" value="UniProtKB-KW"/>
</dbReference>
<feature type="transmembrane region" description="Helical" evidence="8">
    <location>
        <begin position="151"/>
        <end position="177"/>
    </location>
</feature>
<evidence type="ECO:0000313" key="11">
    <source>
        <dbReference type="Proteomes" id="UP000434639"/>
    </source>
</evidence>
<dbReference type="EMBL" id="WMIB01000005">
    <property type="protein sequence ID" value="MTH53336.1"/>
    <property type="molecule type" value="Genomic_DNA"/>
</dbReference>
<dbReference type="GO" id="GO:0055085">
    <property type="term" value="P:transmembrane transport"/>
    <property type="evidence" value="ECO:0007669"/>
    <property type="project" value="InterPro"/>
</dbReference>
<feature type="transmembrane region" description="Helical" evidence="8">
    <location>
        <begin position="26"/>
        <end position="46"/>
    </location>
</feature>
<keyword evidence="6 8" id="KW-1133">Transmembrane helix</keyword>
<gene>
    <name evidence="10" type="ORF">GKZ89_07900</name>
</gene>
<dbReference type="InterPro" id="IPR035906">
    <property type="entry name" value="MetI-like_sf"/>
</dbReference>
<proteinExistence type="inferred from homology"/>
<feature type="transmembrane region" description="Helical" evidence="8">
    <location>
        <begin position="183"/>
        <end position="206"/>
    </location>
</feature>
<reference evidence="10 11" key="1">
    <citation type="journal article" date="2017" name="Int. J. Syst. Evol. Microbiol.">
        <title>Bacillus mangrovi sp. nov., isolated from a sediment sample from a mangrove forest.</title>
        <authorList>
            <person name="Gupta V."/>
            <person name="Singh P.K."/>
            <person name="Korpole S."/>
            <person name="Tanuku N.R.S."/>
            <person name="Pinnaka A.K."/>
        </authorList>
    </citation>
    <scope>NUCLEOTIDE SEQUENCE [LARGE SCALE GENOMIC DNA]</scope>
    <source>
        <strain evidence="10 11">KCTC 33872</strain>
    </source>
</reference>
<feature type="domain" description="ABC transmembrane type-1" evidence="9">
    <location>
        <begin position="22"/>
        <end position="203"/>
    </location>
</feature>
<accession>A0A7X2S4Z5</accession>
<dbReference type="Proteomes" id="UP000434639">
    <property type="component" value="Unassembled WGS sequence"/>
</dbReference>
<dbReference type="GO" id="GO:0031460">
    <property type="term" value="P:glycine betaine transport"/>
    <property type="evidence" value="ECO:0007669"/>
    <property type="project" value="TreeGrafter"/>
</dbReference>
<organism evidence="10 11">
    <name type="scientific">Metabacillus mangrovi</name>
    <dbReference type="NCBI Taxonomy" id="1491830"/>
    <lineage>
        <taxon>Bacteria</taxon>
        <taxon>Bacillati</taxon>
        <taxon>Bacillota</taxon>
        <taxon>Bacilli</taxon>
        <taxon>Bacillales</taxon>
        <taxon>Bacillaceae</taxon>
        <taxon>Metabacillus</taxon>
    </lineage>
</organism>
<feature type="transmembrane region" description="Helical" evidence="8">
    <location>
        <begin position="85"/>
        <end position="102"/>
    </location>
</feature>
<dbReference type="InterPro" id="IPR000515">
    <property type="entry name" value="MetI-like"/>
</dbReference>